<gene>
    <name evidence="1" type="ORF">MGAL_10B021416</name>
</gene>
<comment type="caution">
    <text evidence="1">The sequence shown here is derived from an EMBL/GenBank/DDBJ whole genome shotgun (WGS) entry which is preliminary data.</text>
</comment>
<dbReference type="Proteomes" id="UP000596742">
    <property type="component" value="Unassembled WGS sequence"/>
</dbReference>
<organism evidence="1 2">
    <name type="scientific">Mytilus galloprovincialis</name>
    <name type="common">Mediterranean mussel</name>
    <dbReference type="NCBI Taxonomy" id="29158"/>
    <lineage>
        <taxon>Eukaryota</taxon>
        <taxon>Metazoa</taxon>
        <taxon>Spiralia</taxon>
        <taxon>Lophotrochozoa</taxon>
        <taxon>Mollusca</taxon>
        <taxon>Bivalvia</taxon>
        <taxon>Autobranchia</taxon>
        <taxon>Pteriomorphia</taxon>
        <taxon>Mytilida</taxon>
        <taxon>Mytiloidea</taxon>
        <taxon>Mytilidae</taxon>
        <taxon>Mytilinae</taxon>
        <taxon>Mytilus</taxon>
    </lineage>
</organism>
<name>A0A8B6CDP4_MYTGA</name>
<dbReference type="PANTHER" id="PTHR47331">
    <property type="entry name" value="PHD-TYPE DOMAIN-CONTAINING PROTEIN"/>
    <property type="match status" value="1"/>
</dbReference>
<evidence type="ECO:0000313" key="1">
    <source>
        <dbReference type="EMBL" id="VDI03363.1"/>
    </source>
</evidence>
<keyword evidence="2" id="KW-1185">Reference proteome</keyword>
<dbReference type="InterPro" id="IPR043502">
    <property type="entry name" value="DNA/RNA_pol_sf"/>
</dbReference>
<dbReference type="PANTHER" id="PTHR47331:SF6">
    <property type="entry name" value="DOUBLECORTIN DOMAIN-CONTAINING PROTEIN"/>
    <property type="match status" value="1"/>
</dbReference>
<accession>A0A8B6CDP4</accession>
<protein>
    <submittedName>
        <fullName evidence="1">Uncharacterized protein</fullName>
    </submittedName>
</protein>
<dbReference type="InterPro" id="IPR008042">
    <property type="entry name" value="Retrotrans_Pao"/>
</dbReference>
<evidence type="ECO:0000313" key="2">
    <source>
        <dbReference type="Proteomes" id="UP000596742"/>
    </source>
</evidence>
<reference evidence="1" key="1">
    <citation type="submission" date="2018-11" db="EMBL/GenBank/DDBJ databases">
        <authorList>
            <person name="Alioto T."/>
            <person name="Alioto T."/>
        </authorList>
    </citation>
    <scope>NUCLEOTIDE SEQUENCE</scope>
</reference>
<proteinExistence type="predicted"/>
<sequence>MDAMFSNGHAEKAPPLPNDTERWYLPIFGVYHHRKKDKVRVVFDSAAKCNGVSLNDVLLPGPDLTNSLLGILLRFRLEPVAVVADIQQMFYSFKVDEHHRDYLRFLWHEQYDINKPLTEYRMCVHIFGNTASPSIASYGLKQSAMRSNLGSDVTHFVLNDFYVDDGLTSLPTATKAVNLLINKKTQEALITEGKLRLHKIASNREREDRPYSRRGVLSTINSIFDPLGFLAPVVVEGRLIQRQLINSTSDWDQPLPTEYFDTWNRWTSSLQELDQLHIRRTYLSDSFSKSEEKSVHIFCDASEKAIAAVSFVRARNNAGQFELGFLHGKSKVAPVHGHTIPRLELCSAVLATEIADTIAHQLQLPLKEFKFYTDSKVVLGYII</sequence>
<dbReference type="OrthoDB" id="5983986at2759"/>
<dbReference type="AlphaFoldDB" id="A0A8B6CDP4"/>
<dbReference type="EMBL" id="UYJE01001588">
    <property type="protein sequence ID" value="VDI03363.1"/>
    <property type="molecule type" value="Genomic_DNA"/>
</dbReference>
<dbReference type="Pfam" id="PF05380">
    <property type="entry name" value="Peptidase_A17"/>
    <property type="match status" value="1"/>
</dbReference>
<dbReference type="SUPFAM" id="SSF56672">
    <property type="entry name" value="DNA/RNA polymerases"/>
    <property type="match status" value="1"/>
</dbReference>